<accession>A0ABM7RJV3</accession>
<feature type="transmembrane region" description="Helical" evidence="2">
    <location>
        <begin position="26"/>
        <end position="49"/>
    </location>
</feature>
<dbReference type="EMBL" id="AP024702">
    <property type="protein sequence ID" value="BCX47878.1"/>
    <property type="molecule type" value="Genomic_DNA"/>
</dbReference>
<reference evidence="3 4" key="1">
    <citation type="submission" date="2021-06" db="EMBL/GenBank/DDBJ databases">
        <title>Complete genome of Haloferula helveola possessing various polysaccharide degrading enzymes.</title>
        <authorList>
            <person name="Takami H."/>
            <person name="Huang C."/>
            <person name="Hamasaki K."/>
        </authorList>
    </citation>
    <scope>NUCLEOTIDE SEQUENCE [LARGE SCALE GENOMIC DNA]</scope>
    <source>
        <strain evidence="3 4">CN-1</strain>
    </source>
</reference>
<evidence type="ECO:0000256" key="2">
    <source>
        <dbReference type="SAM" id="Phobius"/>
    </source>
</evidence>
<protein>
    <submittedName>
        <fullName evidence="3">Uncharacterized protein</fullName>
    </submittedName>
</protein>
<evidence type="ECO:0000313" key="4">
    <source>
        <dbReference type="Proteomes" id="UP001374893"/>
    </source>
</evidence>
<gene>
    <name evidence="3" type="ORF">HAHE_17860</name>
</gene>
<organism evidence="3 4">
    <name type="scientific">Haloferula helveola</name>
    <dbReference type="NCBI Taxonomy" id="490095"/>
    <lineage>
        <taxon>Bacteria</taxon>
        <taxon>Pseudomonadati</taxon>
        <taxon>Verrucomicrobiota</taxon>
        <taxon>Verrucomicrobiia</taxon>
        <taxon>Verrucomicrobiales</taxon>
        <taxon>Verrucomicrobiaceae</taxon>
        <taxon>Haloferula</taxon>
    </lineage>
</organism>
<evidence type="ECO:0000256" key="1">
    <source>
        <dbReference type="SAM" id="MobiDB-lite"/>
    </source>
</evidence>
<feature type="compositionally biased region" description="Polar residues" evidence="1">
    <location>
        <begin position="217"/>
        <end position="234"/>
    </location>
</feature>
<dbReference type="Proteomes" id="UP001374893">
    <property type="component" value="Chromosome"/>
</dbReference>
<feature type="region of interest" description="Disordered" evidence="1">
    <location>
        <begin position="215"/>
        <end position="234"/>
    </location>
</feature>
<sequence>MEQPPPPPSPAQPPLVEPPKKGLHPLAWVGIGCGGLLVVVIIAGAILVGMAKRKYEEIRDDFATAPEKTAAEMIVRMNPDLEMVRQDEAAGEMTILVRGTGEEVTVSYSDLASGKFTVTQADGTVTTVGQLDETKIPTWVPRYPHMTDRMAGFHQDTASGAEGVLMFTTSDDAEEVADFYSDELASFSGSSSGTITVGDTIKATRTFSDSGKRLELTATSGTGGPTQVQITYEE</sequence>
<proteinExistence type="predicted"/>
<evidence type="ECO:0000313" key="3">
    <source>
        <dbReference type="EMBL" id="BCX47878.1"/>
    </source>
</evidence>
<keyword evidence="4" id="KW-1185">Reference proteome</keyword>
<name>A0ABM7RJV3_9BACT</name>
<keyword evidence="2" id="KW-0812">Transmembrane</keyword>
<dbReference type="RefSeq" id="WP_338690321.1">
    <property type="nucleotide sequence ID" value="NZ_AP024702.1"/>
</dbReference>
<keyword evidence="2" id="KW-0472">Membrane</keyword>
<keyword evidence="2" id="KW-1133">Transmembrane helix</keyword>